<dbReference type="InterPro" id="IPR005152">
    <property type="entry name" value="Lipase_secreted"/>
</dbReference>
<dbReference type="RefSeq" id="WP_123935724.1">
    <property type="nucleotide sequence ID" value="NZ_CP033897.1"/>
</dbReference>
<proteinExistence type="predicted"/>
<feature type="signal peptide" evidence="1">
    <location>
        <begin position="1"/>
        <end position="24"/>
    </location>
</feature>
<dbReference type="Pfam" id="PF03583">
    <property type="entry name" value="LIP"/>
    <property type="match status" value="1"/>
</dbReference>
<dbReference type="GO" id="GO:0004806">
    <property type="term" value="F:triacylglycerol lipase activity"/>
    <property type="evidence" value="ECO:0007669"/>
    <property type="project" value="InterPro"/>
</dbReference>
<evidence type="ECO:0000256" key="1">
    <source>
        <dbReference type="SAM" id="SignalP"/>
    </source>
</evidence>
<keyword evidence="1" id="KW-0732">Signal</keyword>
<dbReference type="EMBL" id="CP033897">
    <property type="protein sequence ID" value="AZA12403.1"/>
    <property type="molecule type" value="Genomic_DNA"/>
</dbReference>
<dbReference type="PANTHER" id="PTHR34853">
    <property type="match status" value="1"/>
</dbReference>
<accession>A0A3G6J3X9</accession>
<dbReference type="SUPFAM" id="SSF53474">
    <property type="entry name" value="alpha/beta-Hydrolases"/>
    <property type="match status" value="1"/>
</dbReference>
<dbReference type="OrthoDB" id="9798122at2"/>
<keyword evidence="3" id="KW-1185">Reference proteome</keyword>
<sequence length="479" mass="50311" precursor="true">MKLRALAIGLAAGTAFTVLPIANAQPADSISDQRIPLGEGALLGTVPGSPLGGSSFERDANFGQRFYDFNGDLGAFQPGDIIRSRTLQYHVLGVPTPLRVVQLLYKTSDANGAPQANVTSIAIPNNFNGSMVSYHSVYDSLNPEHSPSRAIAGNVSLGTASMGVETAFFANLLNQGYAMALPDIEGPEARFAVGPEYGRVTLDGLRAAMRSGELPKDVQIAMMGYSGGSIATSWAAALAPEFAPDVNEHLIGAAMGGVLVAPANNIGYIDGSPVWAGISAMTIVGVSRAIPGFDLTPYLNDYGVRILASVNRASIAEVEGQYGGLRWVDMAKPQYQKPFSIPEFVAVVNSLNIGLQPNPSIPLQIWQSTGGQNEGTIPGEEGLGDGVMLENDVRGLATKYCESGLTVEYISDPTISHTPGIAKWAMIANPWLENRLQGKPAPNNCGTYPAGTVFAPVEVQPKAEPIDPGPAQGSAALRF</sequence>
<dbReference type="Gene3D" id="3.40.50.1820">
    <property type="entry name" value="alpha/beta hydrolase"/>
    <property type="match status" value="1"/>
</dbReference>
<dbReference type="AlphaFoldDB" id="A0A3G6J3X9"/>
<protein>
    <submittedName>
        <fullName evidence="2">Putative inactive lipase</fullName>
    </submittedName>
</protein>
<dbReference type="InterPro" id="IPR029058">
    <property type="entry name" value="AB_hydrolase_fold"/>
</dbReference>
<evidence type="ECO:0000313" key="2">
    <source>
        <dbReference type="EMBL" id="AZA12403.1"/>
    </source>
</evidence>
<dbReference type="KEGG" id="cgk:CGERO_10620"/>
<reference evidence="2 3" key="1">
    <citation type="submission" date="2018-11" db="EMBL/GenBank/DDBJ databases">
        <authorList>
            <person name="Kleinhagauer T."/>
            <person name="Glaeser S.P."/>
            <person name="Spergser J."/>
            <person name="Ruckert C."/>
            <person name="Kaempfer P."/>
            <person name="Busse H.-J."/>
        </authorList>
    </citation>
    <scope>NUCLEOTIDE SEQUENCE [LARGE SCALE GENOMIC DNA]</scope>
    <source>
        <strain evidence="2 3">W8</strain>
    </source>
</reference>
<gene>
    <name evidence="2" type="ORF">CGERO_10620</name>
</gene>
<evidence type="ECO:0000313" key="3">
    <source>
        <dbReference type="Proteomes" id="UP000271587"/>
    </source>
</evidence>
<organism evidence="2 3">
    <name type="scientific">Corynebacterium gerontici</name>
    <dbReference type="NCBI Taxonomy" id="2079234"/>
    <lineage>
        <taxon>Bacteria</taxon>
        <taxon>Bacillati</taxon>
        <taxon>Actinomycetota</taxon>
        <taxon>Actinomycetes</taxon>
        <taxon>Mycobacteriales</taxon>
        <taxon>Corynebacteriaceae</taxon>
        <taxon>Corynebacterium</taxon>
    </lineage>
</organism>
<dbReference type="Gene3D" id="1.10.260.130">
    <property type="match status" value="1"/>
</dbReference>
<dbReference type="GO" id="GO:0016042">
    <property type="term" value="P:lipid catabolic process"/>
    <property type="evidence" value="ECO:0007669"/>
    <property type="project" value="InterPro"/>
</dbReference>
<dbReference type="PANTHER" id="PTHR34853:SF1">
    <property type="entry name" value="LIPASE 5"/>
    <property type="match status" value="1"/>
</dbReference>
<feature type="chain" id="PRO_5018147095" evidence="1">
    <location>
        <begin position="25"/>
        <end position="479"/>
    </location>
</feature>
<dbReference type="Proteomes" id="UP000271587">
    <property type="component" value="Chromosome"/>
</dbReference>
<name>A0A3G6J3X9_9CORY</name>